<feature type="domain" description="DUF5916" evidence="2">
    <location>
        <begin position="385"/>
        <end position="746"/>
    </location>
</feature>
<gene>
    <name evidence="3" type="ORF">IFO71_19920</name>
</gene>
<evidence type="ECO:0000259" key="2">
    <source>
        <dbReference type="Pfam" id="PF19313"/>
    </source>
</evidence>
<organism evidence="3 4">
    <name type="scientific">Pseudomarimonas arenosa</name>
    <dbReference type="NCBI Taxonomy" id="2774145"/>
    <lineage>
        <taxon>Bacteria</taxon>
        <taxon>Pseudomonadati</taxon>
        <taxon>Pseudomonadota</taxon>
        <taxon>Gammaproteobacteria</taxon>
        <taxon>Lysobacterales</taxon>
        <taxon>Lysobacteraceae</taxon>
        <taxon>Pseudomarimonas</taxon>
    </lineage>
</organism>
<feature type="signal peptide" evidence="1">
    <location>
        <begin position="1"/>
        <end position="22"/>
    </location>
</feature>
<evidence type="ECO:0000313" key="3">
    <source>
        <dbReference type="EMBL" id="MBD8528022.1"/>
    </source>
</evidence>
<dbReference type="Proteomes" id="UP000613768">
    <property type="component" value="Unassembled WGS sequence"/>
</dbReference>
<comment type="caution">
    <text evidence="3">The sequence shown here is derived from an EMBL/GenBank/DDBJ whole genome shotgun (WGS) entry which is preliminary data.</text>
</comment>
<name>A0AAW3ZUP0_9GAMM</name>
<evidence type="ECO:0000256" key="1">
    <source>
        <dbReference type="SAM" id="SignalP"/>
    </source>
</evidence>
<dbReference type="AlphaFoldDB" id="A0AAW3ZUP0"/>
<dbReference type="RefSeq" id="WP_192031442.1">
    <property type="nucleotide sequence ID" value="NZ_JACYTR010000077.1"/>
</dbReference>
<dbReference type="Pfam" id="PF19313">
    <property type="entry name" value="DUF5916"/>
    <property type="match status" value="2"/>
</dbReference>
<dbReference type="SUPFAM" id="SSF49344">
    <property type="entry name" value="CBD9-like"/>
    <property type="match status" value="1"/>
</dbReference>
<dbReference type="InterPro" id="IPR045670">
    <property type="entry name" value="DUF5916"/>
</dbReference>
<keyword evidence="1" id="KW-0732">Signal</keyword>
<accession>A0AAW3ZUP0</accession>
<reference evidence="3 4" key="1">
    <citation type="submission" date="2020-09" db="EMBL/GenBank/DDBJ databases">
        <title>Pseudoxanthomonas sp. CAU 1598 isolated from sand of Yaerae Beach.</title>
        <authorList>
            <person name="Kim W."/>
        </authorList>
    </citation>
    <scope>NUCLEOTIDE SEQUENCE [LARGE SCALE GENOMIC DNA]</scope>
    <source>
        <strain evidence="3 4">CAU 1598</strain>
    </source>
</reference>
<sequence>MSAPLLSNAMLTAALLAGPALAEPIVIDGVIDEAEWVGAQRFDQFVAVQPLNGAPAPADRRAEAFLKSTPQGLAFAIRAWHPPSVPQTRSRRQRDDGTPVDRFNVMIDLDADGRVGYDFTITTAGDIMDEVINNENSFNSDWDGAWQHAVTDVEGGYSAEWLIPWSIAQMRNSGAPRRTIGIYFDRVIAATGERYAYPNASFQRPRFVSDFARIEIDQYQQSQLAVTPYGVLMHDRITADSEFKTGADLFWKPNGDHQFAFTFNPDFGQVESDELVVNFSALETFFSDKRPFFTENQSYFDLQHNLGTLFYTRRVGGSLDDGSGAADIHAAVKGNGSLGQLNYGVFAAQEDGVAGRDYALLRSTYGGEQLTLGLTQSHTRRPFLDRSADVTAVDARWTPNNQWLLRPLIIHSDSETAGLGQDGYAGGLSVDWDMPGPWRQQYFALYSDDSFELNDLGYQQRNDFRYFEWESGYRQDHLNADSRYASHAWEFEWAYRENTAGQKLLNSYTAQRYSELRDGSNLFVLLRWRESAFDDRLSRGNGAVPIKAGPQLFIERSIPRRGDAALSWYWAFESFPDAVGGQSYFAGLQPRWHLNSHVDLDLGLYAWRQNDWLLWQQDREFGSFSSQRAELYSNLNWFLGDKQELRVKLQAIAIDASARQARRLDTAGRLLDSDAELNDFQLRNLGFQLRYRYKLGPLSDIYAVYSRGGYAIDEFEPGQAHGGLNSGLEDVFSLRDDDQFLLKIAYRFEL</sequence>
<keyword evidence="4" id="KW-1185">Reference proteome</keyword>
<feature type="domain" description="DUF5916" evidence="2">
    <location>
        <begin position="224"/>
        <end position="319"/>
    </location>
</feature>
<evidence type="ECO:0000313" key="4">
    <source>
        <dbReference type="Proteomes" id="UP000613768"/>
    </source>
</evidence>
<proteinExistence type="predicted"/>
<protein>
    <recommendedName>
        <fullName evidence="2">DUF5916 domain-containing protein</fullName>
    </recommendedName>
</protein>
<dbReference type="Gene3D" id="2.60.40.1190">
    <property type="match status" value="1"/>
</dbReference>
<feature type="chain" id="PRO_5043811720" description="DUF5916 domain-containing protein" evidence="1">
    <location>
        <begin position="23"/>
        <end position="750"/>
    </location>
</feature>
<dbReference type="EMBL" id="JACYTR010000077">
    <property type="protein sequence ID" value="MBD8528022.1"/>
    <property type="molecule type" value="Genomic_DNA"/>
</dbReference>